<evidence type="ECO:0000313" key="2">
    <source>
        <dbReference type="EMBL" id="GAB18378.1"/>
    </source>
</evidence>
<protein>
    <recommendedName>
        <fullName evidence="4">Phosphopantetheine adenylyltransferase</fullName>
    </recommendedName>
</protein>
<comment type="caution">
    <text evidence="2">The sequence shown here is derived from an EMBL/GenBank/DDBJ whole genome shotgun (WGS) entry which is preliminary data.</text>
</comment>
<reference evidence="2 3" key="1">
    <citation type="submission" date="2011-12" db="EMBL/GenBank/DDBJ databases">
        <title>Whole genome shotgun sequence of Gordonia effusa NBRC 100432.</title>
        <authorList>
            <person name="Yoshida I."/>
            <person name="Takarada H."/>
            <person name="Hosoyama A."/>
            <person name="Tsuchikane K."/>
            <person name="Katsumata H."/>
            <person name="Yamazaki S."/>
            <person name="Fujita N."/>
        </authorList>
    </citation>
    <scope>NUCLEOTIDE SEQUENCE [LARGE SCALE GENOMIC DNA]</scope>
    <source>
        <strain evidence="2 3">NBRC 100432</strain>
    </source>
</reference>
<keyword evidence="1" id="KW-0472">Membrane</keyword>
<name>H0QZX7_9ACTN</name>
<evidence type="ECO:0000313" key="3">
    <source>
        <dbReference type="Proteomes" id="UP000035034"/>
    </source>
</evidence>
<sequence>MNVTVVVLLVLVGLINAVPGLVAVVPGAVGRAYDVEITDRNVEMLLRHRAVLLLIVGVALIAGAFVDSLRVPAMIGGAASMLSYLLVLVGGANQQLRRVAYIDIVAIVLLGVAAGIHTAS</sequence>
<evidence type="ECO:0000256" key="1">
    <source>
        <dbReference type="SAM" id="Phobius"/>
    </source>
</evidence>
<dbReference type="Proteomes" id="UP000035034">
    <property type="component" value="Unassembled WGS sequence"/>
</dbReference>
<feature type="transmembrane region" description="Helical" evidence="1">
    <location>
        <begin position="50"/>
        <end position="66"/>
    </location>
</feature>
<proteinExistence type="predicted"/>
<feature type="transmembrane region" description="Helical" evidence="1">
    <location>
        <begin position="6"/>
        <end position="29"/>
    </location>
</feature>
<keyword evidence="3" id="KW-1185">Reference proteome</keyword>
<evidence type="ECO:0008006" key="4">
    <source>
        <dbReference type="Google" id="ProtNLM"/>
    </source>
</evidence>
<keyword evidence="1" id="KW-0812">Transmembrane</keyword>
<feature type="transmembrane region" description="Helical" evidence="1">
    <location>
        <begin position="99"/>
        <end position="119"/>
    </location>
</feature>
<dbReference type="AlphaFoldDB" id="H0QZX7"/>
<gene>
    <name evidence="2" type="ORF">GOEFS_053_00080</name>
</gene>
<dbReference type="EMBL" id="BAEH01000053">
    <property type="protein sequence ID" value="GAB18378.1"/>
    <property type="molecule type" value="Genomic_DNA"/>
</dbReference>
<organism evidence="2 3">
    <name type="scientific">Gordonia effusa NBRC 100432</name>
    <dbReference type="NCBI Taxonomy" id="1077974"/>
    <lineage>
        <taxon>Bacteria</taxon>
        <taxon>Bacillati</taxon>
        <taxon>Actinomycetota</taxon>
        <taxon>Actinomycetes</taxon>
        <taxon>Mycobacteriales</taxon>
        <taxon>Gordoniaceae</taxon>
        <taxon>Gordonia</taxon>
    </lineage>
</organism>
<dbReference type="RefSeq" id="WP_007317715.1">
    <property type="nucleotide sequence ID" value="NZ_BAEH01000053.1"/>
</dbReference>
<accession>H0QZX7</accession>
<dbReference type="eggNOG" id="ENOG5032S4C">
    <property type="taxonomic scope" value="Bacteria"/>
</dbReference>
<feature type="transmembrane region" description="Helical" evidence="1">
    <location>
        <begin position="72"/>
        <end position="92"/>
    </location>
</feature>
<keyword evidence="1" id="KW-1133">Transmembrane helix</keyword>